<gene>
    <name evidence="1" type="primary">g10823</name>
    <name evidence="1" type="ORF">NpPPO83_00010823</name>
</gene>
<accession>A0ACB5S8V7</accession>
<evidence type="ECO:0000313" key="1">
    <source>
        <dbReference type="EMBL" id="GME29238.1"/>
    </source>
</evidence>
<protein>
    <submittedName>
        <fullName evidence="1">Carboxylase:pyruvate acetyl-CoA/propionyl-CoA</fullName>
    </submittedName>
</protein>
<proteinExistence type="predicted"/>
<dbReference type="EMBL" id="BSXG01000058">
    <property type="protein sequence ID" value="GME29238.1"/>
    <property type="molecule type" value="Genomic_DNA"/>
</dbReference>
<organism evidence="1 2">
    <name type="scientific">Neofusicoccum parvum</name>
    <dbReference type="NCBI Taxonomy" id="310453"/>
    <lineage>
        <taxon>Eukaryota</taxon>
        <taxon>Fungi</taxon>
        <taxon>Dikarya</taxon>
        <taxon>Ascomycota</taxon>
        <taxon>Pezizomycotina</taxon>
        <taxon>Dothideomycetes</taxon>
        <taxon>Dothideomycetes incertae sedis</taxon>
        <taxon>Botryosphaeriales</taxon>
        <taxon>Botryosphaeriaceae</taxon>
        <taxon>Neofusicoccum</taxon>
    </lineage>
</organism>
<comment type="caution">
    <text evidence="1">The sequence shown here is derived from an EMBL/GenBank/DDBJ whole genome shotgun (WGS) entry which is preliminary data.</text>
</comment>
<feature type="non-terminal residue" evidence="1">
    <location>
        <position position="1"/>
    </location>
</feature>
<keyword evidence="2" id="KW-1185">Reference proteome</keyword>
<name>A0ACB5S8V7_9PEZI</name>
<sequence>TAGVAGGGGGGAADAGVVGGAAGALFRRGDAWAVALEERGGGEKAPARTHHLELERVLRNDFPAELAAEVVWASGAAEEGVAPRRTPFVLRVKATAASSGAALSARRRGDPGDPTHVCIPFAGKVVEVLVEEGDEVREGDVLCVVQQMKMELEVRSARAGRVVWAFEGEEGEEVAEGTLACVLELEGVGTEKARL</sequence>
<dbReference type="Proteomes" id="UP001165186">
    <property type="component" value="Unassembled WGS sequence"/>
</dbReference>
<reference evidence="1" key="1">
    <citation type="submission" date="2024-09" db="EMBL/GenBank/DDBJ databases">
        <title>Draft Genome Sequences of Neofusicoccum parvum.</title>
        <authorList>
            <person name="Ashida A."/>
            <person name="Camagna M."/>
            <person name="Tanaka A."/>
            <person name="Takemoto D."/>
        </authorList>
    </citation>
    <scope>NUCLEOTIDE SEQUENCE</scope>
    <source>
        <strain evidence="1">PPO83</strain>
    </source>
</reference>
<evidence type="ECO:0000313" key="2">
    <source>
        <dbReference type="Proteomes" id="UP001165186"/>
    </source>
</evidence>